<name>U6MR64_9EIME</name>
<accession>U6MR64</accession>
<feature type="region of interest" description="Disordered" evidence="4">
    <location>
        <begin position="456"/>
        <end position="510"/>
    </location>
</feature>
<feature type="compositionally biased region" description="Pro residues" evidence="4">
    <location>
        <begin position="463"/>
        <end position="480"/>
    </location>
</feature>
<keyword evidence="6" id="KW-1185">Reference proteome</keyword>
<dbReference type="GO" id="GO:0016226">
    <property type="term" value="P:iron-sulfur cluster assembly"/>
    <property type="evidence" value="ECO:0007669"/>
    <property type="project" value="TreeGrafter"/>
</dbReference>
<dbReference type="Proteomes" id="UP000030754">
    <property type="component" value="Unassembled WGS sequence"/>
</dbReference>
<dbReference type="SUPFAM" id="SSF103025">
    <property type="entry name" value="Folate-binding domain"/>
    <property type="match status" value="2"/>
</dbReference>
<dbReference type="InterPro" id="IPR045179">
    <property type="entry name" value="YgfZ/GcvT"/>
</dbReference>
<dbReference type="GO" id="GO:0005759">
    <property type="term" value="C:mitochondrial matrix"/>
    <property type="evidence" value="ECO:0007669"/>
    <property type="project" value="TreeGrafter"/>
</dbReference>
<proteinExistence type="predicted"/>
<dbReference type="PANTHER" id="PTHR22602:SF0">
    <property type="entry name" value="TRANSFERASE CAF17, MITOCHONDRIAL-RELATED"/>
    <property type="match status" value="1"/>
</dbReference>
<gene>
    <name evidence="5" type="ORF">ENH_00007450</name>
</gene>
<dbReference type="OrthoDB" id="346835at2759"/>
<reference evidence="5" key="2">
    <citation type="submission" date="2013-10" db="EMBL/GenBank/DDBJ databases">
        <authorList>
            <person name="Aslett M."/>
        </authorList>
    </citation>
    <scope>NUCLEOTIDE SEQUENCE [LARGE SCALE GENOMIC DNA]</scope>
    <source>
        <strain evidence="5">Houghton</strain>
    </source>
</reference>
<dbReference type="NCBIfam" id="TIGR03317">
    <property type="entry name" value="ygfZ_signature"/>
    <property type="match status" value="1"/>
</dbReference>
<sequence length="632" mass="65857">MRCFAPLLGPRATAALGPGGPQGPLTRLQVTAAEKQQGSVCEKPFLLPPRSFLLSSSCSSSSSSSSSSRVQQLRLWRRPAIAAAFLNAKGRVLADALILWRDSKDGHPRFLLDVGLPVCGRLLTYLERHAISFNVSFGEEPSLAALQLLPPPRVSLLLQQEGRGWGPCVARGPPKDRPPEALLQEFYDFAICPSAGQQLFHYIEHPGISAAADAAAAAAAAADPAAAASAAANPVEGEEAPGRWTEGLFAADPRTWRLGHRVYVHRNLWGPPEEETAPLEDCAASAASLPLVGGAEEAEEADSPSAAAAAAAAAQQQRAREPAAQQQRGAQQQGREYEVYRHLVGVYEGPQEVGVGEALPLSINMDFLGFLSLQNKGCYIGQEVLTRALHQLASRRRLALLLRGPPWPLGAPAKVQAGAAGGPPVGPGALSLETTIPARVFSWWLEALRAAATGVLGAQQPSGGPPKGPQGGPPGGPPGGPHGGSGEDPPGGPQEGPQEDGERAPLPKGYSVGPGALVLKQVAGAAPGRVSEWKEIGVVLAYEEALGGGICLLRTRPGEGPLKTPEDMARFAAGLAGASVRVSTKPTPSGGPEGPYDPAEAADVFMVVPPPYVFDLLLQNLHEQKTESSRSS</sequence>
<evidence type="ECO:0000256" key="4">
    <source>
        <dbReference type="SAM" id="MobiDB-lite"/>
    </source>
</evidence>
<feature type="compositionally biased region" description="Low complexity" evidence="4">
    <location>
        <begin position="303"/>
        <end position="333"/>
    </location>
</feature>
<dbReference type="Gene3D" id="3.30.1360.120">
    <property type="entry name" value="Probable tRNA modification gtpase trme, domain 1"/>
    <property type="match status" value="1"/>
</dbReference>
<evidence type="ECO:0000256" key="1">
    <source>
        <dbReference type="ARBA" id="ARBA00004173"/>
    </source>
</evidence>
<dbReference type="GeneID" id="25470934"/>
<dbReference type="VEuPathDB" id="ToxoDB:ENH_00007450"/>
<keyword evidence="2" id="KW-0809">Transit peptide</keyword>
<protein>
    <submittedName>
        <fullName evidence="5">Uncharacterized protein</fullName>
    </submittedName>
</protein>
<evidence type="ECO:0000313" key="5">
    <source>
        <dbReference type="EMBL" id="CDJ65553.1"/>
    </source>
</evidence>
<dbReference type="InterPro" id="IPR017703">
    <property type="entry name" value="YgfZ/GCV_T_CS"/>
</dbReference>
<dbReference type="InterPro" id="IPR027266">
    <property type="entry name" value="TrmE/GcvT-like"/>
</dbReference>
<dbReference type="AlphaFoldDB" id="U6MR64"/>
<dbReference type="PANTHER" id="PTHR22602">
    <property type="entry name" value="TRANSFERASE CAF17, MITOCHONDRIAL-RELATED"/>
    <property type="match status" value="1"/>
</dbReference>
<dbReference type="RefSeq" id="XP_013434020.1">
    <property type="nucleotide sequence ID" value="XM_013578566.1"/>
</dbReference>
<evidence type="ECO:0000313" key="6">
    <source>
        <dbReference type="Proteomes" id="UP000030754"/>
    </source>
</evidence>
<evidence type="ECO:0000256" key="3">
    <source>
        <dbReference type="ARBA" id="ARBA00023128"/>
    </source>
</evidence>
<keyword evidence="3" id="KW-0496">Mitochondrion</keyword>
<evidence type="ECO:0000256" key="2">
    <source>
        <dbReference type="ARBA" id="ARBA00022946"/>
    </source>
</evidence>
<reference evidence="5" key="1">
    <citation type="submission" date="2013-10" db="EMBL/GenBank/DDBJ databases">
        <title>Genomic analysis of the causative agents of coccidiosis in chickens.</title>
        <authorList>
            <person name="Reid A.J."/>
            <person name="Blake D."/>
            <person name="Billington K."/>
            <person name="Browne H."/>
            <person name="Dunn M."/>
            <person name="Hung S."/>
            <person name="Kawahara F."/>
            <person name="Miranda-Saavedra D."/>
            <person name="Mourier T."/>
            <person name="Nagra H."/>
            <person name="Otto T.D."/>
            <person name="Rawlings N."/>
            <person name="Sanchez A."/>
            <person name="Sanders M."/>
            <person name="Subramaniam C."/>
            <person name="Tay Y."/>
            <person name="Dear P."/>
            <person name="Doerig C."/>
            <person name="Gruber A."/>
            <person name="Parkinson J."/>
            <person name="Shirley M."/>
            <person name="Wan K.L."/>
            <person name="Berriman M."/>
            <person name="Tomley F."/>
            <person name="Pain A."/>
        </authorList>
    </citation>
    <scope>NUCLEOTIDE SEQUENCE [LARGE SCALE GENOMIC DNA]</scope>
    <source>
        <strain evidence="5">Houghton</strain>
    </source>
</reference>
<comment type="subcellular location">
    <subcellularLocation>
        <location evidence="1">Mitochondrion</location>
    </subcellularLocation>
</comment>
<dbReference type="EMBL" id="HG723206">
    <property type="protein sequence ID" value="CDJ65553.1"/>
    <property type="molecule type" value="Genomic_DNA"/>
</dbReference>
<organism evidence="5 6">
    <name type="scientific">Eimeria necatrix</name>
    <dbReference type="NCBI Taxonomy" id="51315"/>
    <lineage>
        <taxon>Eukaryota</taxon>
        <taxon>Sar</taxon>
        <taxon>Alveolata</taxon>
        <taxon>Apicomplexa</taxon>
        <taxon>Conoidasida</taxon>
        <taxon>Coccidia</taxon>
        <taxon>Eucoccidiorida</taxon>
        <taxon>Eimeriorina</taxon>
        <taxon>Eimeriidae</taxon>
        <taxon>Eimeria</taxon>
    </lineage>
</organism>
<feature type="region of interest" description="Disordered" evidence="4">
    <location>
        <begin position="294"/>
        <end position="333"/>
    </location>
</feature>